<evidence type="ECO:0000313" key="2">
    <source>
        <dbReference type="EMBL" id="QXM25771.1"/>
    </source>
</evidence>
<evidence type="ECO:0000256" key="1">
    <source>
        <dbReference type="SAM" id="Phobius"/>
    </source>
</evidence>
<dbReference type="KEGG" id="elio:KO353_06090"/>
<organism evidence="2 3">
    <name type="scientific">Elioraea tepida</name>
    <dbReference type="NCBI Taxonomy" id="2843330"/>
    <lineage>
        <taxon>Bacteria</taxon>
        <taxon>Pseudomonadati</taxon>
        <taxon>Pseudomonadota</taxon>
        <taxon>Alphaproteobacteria</taxon>
        <taxon>Acetobacterales</taxon>
        <taxon>Elioraeaceae</taxon>
        <taxon>Elioraea</taxon>
    </lineage>
</organism>
<gene>
    <name evidence="2" type="ORF">KO353_06090</name>
</gene>
<feature type="transmembrane region" description="Helical" evidence="1">
    <location>
        <begin position="68"/>
        <end position="90"/>
    </location>
</feature>
<dbReference type="AlphaFoldDB" id="A0A975U3J0"/>
<keyword evidence="1" id="KW-1133">Transmembrane helix</keyword>
<dbReference type="PIRSF" id="PIRSF033239">
    <property type="entry name" value="ExoD"/>
    <property type="match status" value="1"/>
</dbReference>
<feature type="transmembrane region" description="Helical" evidence="1">
    <location>
        <begin position="184"/>
        <end position="208"/>
    </location>
</feature>
<proteinExistence type="predicted"/>
<feature type="transmembrane region" description="Helical" evidence="1">
    <location>
        <begin position="162"/>
        <end position="177"/>
    </location>
</feature>
<reference evidence="2" key="1">
    <citation type="submission" date="2021-06" db="EMBL/GenBank/DDBJ databases">
        <title>Elioraea tepida, sp. nov., a moderately thermophilic aerobic anoxygenic phototrophic bacterium isolated from an alkaline siliceous hot spring mat community in Yellowstone National Park, WY, USA.</title>
        <authorList>
            <person name="Saini M.K."/>
            <person name="Yoshida S."/>
            <person name="Sebastian A."/>
            <person name="Hirose S."/>
            <person name="Hara E."/>
            <person name="Tamaki H."/>
            <person name="Soulier N.T."/>
            <person name="Albert I."/>
            <person name="Hanada S."/>
            <person name="Bryant D.A."/>
            <person name="Tank M."/>
        </authorList>
    </citation>
    <scope>NUCLEOTIDE SEQUENCE</scope>
    <source>
        <strain evidence="2">MS-P2</strain>
    </source>
</reference>
<sequence>MPPPEAGEHPAQAKAEPRRRASELLLDLARAWPAERISVGELLAALGDRGYGLVMLALALPNLIPVPIPGLSGVLGTPIILLALMMLAGYPEPVLPRFIRDRSFPRAGFEAVMLRAEPWLQWLERFTRPGTLRLPNRAVEIPAALLIAVNAVLLALPIPFGNPAPALAIVLTSVALIEADRRLFLASILVMLAAIAIDLAIVLAIIGLGRAVAELL</sequence>
<keyword evidence="1" id="KW-0812">Transmembrane</keyword>
<accession>A0A975U3J0</accession>
<keyword evidence="3" id="KW-1185">Reference proteome</keyword>
<name>A0A975U3J0_9PROT</name>
<protein>
    <submittedName>
        <fullName evidence="2">Exopolysaccharide biosynthesis protein</fullName>
    </submittedName>
</protein>
<dbReference type="EMBL" id="CP076448">
    <property type="protein sequence ID" value="QXM25771.1"/>
    <property type="molecule type" value="Genomic_DNA"/>
</dbReference>
<feature type="transmembrane region" description="Helical" evidence="1">
    <location>
        <begin position="138"/>
        <end position="156"/>
    </location>
</feature>
<keyword evidence="1" id="KW-0472">Membrane</keyword>
<evidence type="ECO:0000313" key="3">
    <source>
        <dbReference type="Proteomes" id="UP000694001"/>
    </source>
</evidence>
<dbReference type="PANTHER" id="PTHR41795:SF1">
    <property type="entry name" value="EXOPOLYSACCHARIDE SYNTHESIS PROTEIN"/>
    <property type="match status" value="1"/>
</dbReference>
<dbReference type="InterPro" id="IPR010331">
    <property type="entry name" value="ExoD"/>
</dbReference>
<dbReference type="RefSeq" id="WP_218286823.1">
    <property type="nucleotide sequence ID" value="NZ_CP076448.1"/>
</dbReference>
<dbReference type="PANTHER" id="PTHR41795">
    <property type="entry name" value="EXOPOLYSACCHARIDE SYNTHESIS PROTEIN"/>
    <property type="match status" value="1"/>
</dbReference>
<dbReference type="Proteomes" id="UP000694001">
    <property type="component" value="Chromosome"/>
</dbReference>
<dbReference type="Pfam" id="PF06055">
    <property type="entry name" value="ExoD"/>
    <property type="match status" value="1"/>
</dbReference>